<keyword evidence="3" id="KW-1185">Reference proteome</keyword>
<sequence>MRQATRHVGALALAALALLLLSGCTNLGAVREFAATSASMTNYQAATARYVGSAERQLTDLPADRRFDATRQNLGSLRSITAQDRETLLKLHATTTGYMSALAQLAGEDAYSLAPDIQKVSGAIQASSALGIDATQVSAYGNIAQRVSDWALEAVQARSVKAMVERNGADIDKLLEAMQRATTAYGAVLDQEVASYELISDYRAAQWSARLPGDSALTPERREVIDALLRRSACVDLADQQQALREQQAAAAGLERVRKSHQLMMENADRLRSKDIQRSLRQATSDLKSIRQSLSTL</sequence>
<name>A0ABS8UH19_9GAMM</name>
<keyword evidence="1" id="KW-0175">Coiled coil</keyword>
<accession>A0ABS8UH19</accession>
<evidence type="ECO:0000313" key="3">
    <source>
        <dbReference type="Proteomes" id="UP001430360"/>
    </source>
</evidence>
<dbReference type="Proteomes" id="UP001430360">
    <property type="component" value="Unassembled WGS sequence"/>
</dbReference>
<reference evidence="2" key="2">
    <citation type="journal article" date="2022" name="Syst. Appl. Microbiol.">
        <title>Physiological and genomic characterisation of Luteimonas fraxinea sp. nov., a bacterial species associated with trees tolerant to ash dieback.</title>
        <authorList>
            <person name="Ulrich K."/>
            <person name="Becker R."/>
            <person name="Behrendt U."/>
            <person name="Kube M."/>
            <person name="Schneck V."/>
            <person name="Ulrich A."/>
        </authorList>
    </citation>
    <scope>NUCLEOTIDE SEQUENCE</scope>
    <source>
        <strain evidence="2">A1P009</strain>
    </source>
</reference>
<comment type="caution">
    <text evidence="2">The sequence shown here is derived from an EMBL/GenBank/DDBJ whole genome shotgun (WGS) entry which is preliminary data.</text>
</comment>
<feature type="coiled-coil region" evidence="1">
    <location>
        <begin position="237"/>
        <end position="274"/>
    </location>
</feature>
<dbReference type="PROSITE" id="PS51257">
    <property type="entry name" value="PROKAR_LIPOPROTEIN"/>
    <property type="match status" value="1"/>
</dbReference>
<dbReference type="RefSeq" id="WP_232137197.1">
    <property type="nucleotide sequence ID" value="NZ_JAJQKU010000004.1"/>
</dbReference>
<dbReference type="EMBL" id="JAJQKU010000004">
    <property type="protein sequence ID" value="MCD9098036.1"/>
    <property type="molecule type" value="Genomic_DNA"/>
</dbReference>
<reference evidence="2" key="1">
    <citation type="submission" date="2021-12" db="EMBL/GenBank/DDBJ databases">
        <authorList>
            <person name="Ulrich A."/>
        </authorList>
    </citation>
    <scope>NUCLEOTIDE SEQUENCE</scope>
    <source>
        <strain evidence="2">A1P009</strain>
    </source>
</reference>
<organism evidence="2 3">
    <name type="scientific">Luteimonas fraxinea</name>
    <dbReference type="NCBI Taxonomy" id="2901869"/>
    <lineage>
        <taxon>Bacteria</taxon>
        <taxon>Pseudomonadati</taxon>
        <taxon>Pseudomonadota</taxon>
        <taxon>Gammaproteobacteria</taxon>
        <taxon>Lysobacterales</taxon>
        <taxon>Lysobacteraceae</taxon>
        <taxon>Luteimonas</taxon>
    </lineage>
</organism>
<gene>
    <name evidence="2" type="ORF">LTT95_13915</name>
</gene>
<protein>
    <submittedName>
        <fullName evidence="2">Uncharacterized protein</fullName>
    </submittedName>
</protein>
<proteinExistence type="predicted"/>
<evidence type="ECO:0000313" key="2">
    <source>
        <dbReference type="EMBL" id="MCD9098036.1"/>
    </source>
</evidence>
<evidence type="ECO:0000256" key="1">
    <source>
        <dbReference type="SAM" id="Coils"/>
    </source>
</evidence>